<keyword evidence="1" id="KW-0472">Membrane</keyword>
<evidence type="ECO:0000313" key="3">
    <source>
        <dbReference type="Proteomes" id="UP000799291"/>
    </source>
</evidence>
<evidence type="ECO:0000313" key="2">
    <source>
        <dbReference type="EMBL" id="KAF2678265.1"/>
    </source>
</evidence>
<dbReference type="InterPro" id="IPR050275">
    <property type="entry name" value="PGM_Phosphatase"/>
</dbReference>
<dbReference type="GO" id="GO:0005737">
    <property type="term" value="C:cytoplasm"/>
    <property type="evidence" value="ECO:0007669"/>
    <property type="project" value="TreeGrafter"/>
</dbReference>
<dbReference type="InterPro" id="IPR029033">
    <property type="entry name" value="His_PPase_superfam"/>
</dbReference>
<sequence>MAELGDVPVASVGVSESSLNRMILRPSLTFCLAGVVGVLSFIVYRRTTMGEESQSTNWRFAAQKGFFSHDYDPESWDFRATTRPYLGLLEREYPTDAAFDPGREKTQWQRFEHYVRELNSNGLANQKYKVFYIVRHGQGVHNVKEKEVGREEWDRHWSKLSGDGTTLWEDAELTEYGEQQAREISTSGLADVSPPEAIYTSPLRRCLRTTQLAFAPLLDTTIPLIKENLRERLGVHTCDRRSSKSIIAFAFPSFAIEPGFTEDDELWNPDRRETIEEHMLRSTNLLNEIFDEQNESIFISLTVHSGAIMSLFGATGWKKIPVAAGAVYPLLLLAEKDNR</sequence>
<keyword evidence="1" id="KW-0812">Transmembrane</keyword>
<dbReference type="CDD" id="cd07067">
    <property type="entry name" value="HP_PGM_like"/>
    <property type="match status" value="1"/>
</dbReference>
<dbReference type="OrthoDB" id="496981at2759"/>
<reference evidence="2" key="1">
    <citation type="journal article" date="2020" name="Stud. Mycol.">
        <title>101 Dothideomycetes genomes: a test case for predicting lifestyles and emergence of pathogens.</title>
        <authorList>
            <person name="Haridas S."/>
            <person name="Albert R."/>
            <person name="Binder M."/>
            <person name="Bloem J."/>
            <person name="Labutti K."/>
            <person name="Salamov A."/>
            <person name="Andreopoulos B."/>
            <person name="Baker S."/>
            <person name="Barry K."/>
            <person name="Bills G."/>
            <person name="Bluhm B."/>
            <person name="Cannon C."/>
            <person name="Castanera R."/>
            <person name="Culley D."/>
            <person name="Daum C."/>
            <person name="Ezra D."/>
            <person name="Gonzalez J."/>
            <person name="Henrissat B."/>
            <person name="Kuo A."/>
            <person name="Liang C."/>
            <person name="Lipzen A."/>
            <person name="Lutzoni F."/>
            <person name="Magnuson J."/>
            <person name="Mondo S."/>
            <person name="Nolan M."/>
            <person name="Ohm R."/>
            <person name="Pangilinan J."/>
            <person name="Park H.-J."/>
            <person name="Ramirez L."/>
            <person name="Alfaro M."/>
            <person name="Sun H."/>
            <person name="Tritt A."/>
            <person name="Yoshinaga Y."/>
            <person name="Zwiers L.-H."/>
            <person name="Turgeon B."/>
            <person name="Goodwin S."/>
            <person name="Spatafora J."/>
            <person name="Crous P."/>
            <person name="Grigoriev I."/>
        </authorList>
    </citation>
    <scope>NUCLEOTIDE SEQUENCE</scope>
    <source>
        <strain evidence="2">CBS 122367</strain>
    </source>
</reference>
<dbReference type="Pfam" id="PF00300">
    <property type="entry name" value="His_Phos_1"/>
    <property type="match status" value="1"/>
</dbReference>
<dbReference type="SMART" id="SM00855">
    <property type="entry name" value="PGAM"/>
    <property type="match status" value="1"/>
</dbReference>
<proteinExistence type="predicted"/>
<dbReference type="Gene3D" id="3.40.50.1240">
    <property type="entry name" value="Phosphoglycerate mutase-like"/>
    <property type="match status" value="1"/>
</dbReference>
<dbReference type="SUPFAM" id="SSF53254">
    <property type="entry name" value="Phosphoglycerate mutase-like"/>
    <property type="match status" value="1"/>
</dbReference>
<dbReference type="PANTHER" id="PTHR48100:SF1">
    <property type="entry name" value="HISTIDINE PHOSPHATASE FAMILY PROTEIN-RELATED"/>
    <property type="match status" value="1"/>
</dbReference>
<dbReference type="GO" id="GO:0016791">
    <property type="term" value="F:phosphatase activity"/>
    <property type="evidence" value="ECO:0007669"/>
    <property type="project" value="TreeGrafter"/>
</dbReference>
<organism evidence="2 3">
    <name type="scientific">Lentithecium fluviatile CBS 122367</name>
    <dbReference type="NCBI Taxonomy" id="1168545"/>
    <lineage>
        <taxon>Eukaryota</taxon>
        <taxon>Fungi</taxon>
        <taxon>Dikarya</taxon>
        <taxon>Ascomycota</taxon>
        <taxon>Pezizomycotina</taxon>
        <taxon>Dothideomycetes</taxon>
        <taxon>Pleosporomycetidae</taxon>
        <taxon>Pleosporales</taxon>
        <taxon>Massarineae</taxon>
        <taxon>Lentitheciaceae</taxon>
        <taxon>Lentithecium</taxon>
    </lineage>
</organism>
<dbReference type="PANTHER" id="PTHR48100">
    <property type="entry name" value="BROAD-SPECIFICITY PHOSPHATASE YOR283W-RELATED"/>
    <property type="match status" value="1"/>
</dbReference>
<protein>
    <submittedName>
        <fullName evidence="2">Phosphoglycerate mutase-like protein</fullName>
    </submittedName>
</protein>
<dbReference type="Proteomes" id="UP000799291">
    <property type="component" value="Unassembled WGS sequence"/>
</dbReference>
<gene>
    <name evidence="2" type="ORF">K458DRAFT_409018</name>
</gene>
<dbReference type="AlphaFoldDB" id="A0A6G1IJF2"/>
<evidence type="ECO:0000256" key="1">
    <source>
        <dbReference type="SAM" id="Phobius"/>
    </source>
</evidence>
<dbReference type="EMBL" id="MU005613">
    <property type="protein sequence ID" value="KAF2678265.1"/>
    <property type="molecule type" value="Genomic_DNA"/>
</dbReference>
<dbReference type="InterPro" id="IPR013078">
    <property type="entry name" value="His_Pase_superF_clade-1"/>
</dbReference>
<accession>A0A6G1IJF2</accession>
<name>A0A6G1IJF2_9PLEO</name>
<keyword evidence="3" id="KW-1185">Reference proteome</keyword>
<feature type="transmembrane region" description="Helical" evidence="1">
    <location>
        <begin position="23"/>
        <end position="44"/>
    </location>
</feature>
<keyword evidence="1" id="KW-1133">Transmembrane helix</keyword>